<gene>
    <name evidence="1" type="ORF">Pan216_43570</name>
</gene>
<dbReference type="AlphaFoldDB" id="A0A518B957"/>
<organism evidence="1 2">
    <name type="scientific">Kolteria novifilia</name>
    <dbReference type="NCBI Taxonomy" id="2527975"/>
    <lineage>
        <taxon>Bacteria</taxon>
        <taxon>Pseudomonadati</taxon>
        <taxon>Planctomycetota</taxon>
        <taxon>Planctomycetia</taxon>
        <taxon>Kolteriales</taxon>
        <taxon>Kolteriaceae</taxon>
        <taxon>Kolteria</taxon>
    </lineage>
</organism>
<evidence type="ECO:0008006" key="3">
    <source>
        <dbReference type="Google" id="ProtNLM"/>
    </source>
</evidence>
<evidence type="ECO:0000313" key="1">
    <source>
        <dbReference type="EMBL" id="QDU63477.1"/>
    </source>
</evidence>
<keyword evidence="2" id="KW-1185">Reference proteome</keyword>
<dbReference type="Proteomes" id="UP000317093">
    <property type="component" value="Chromosome"/>
</dbReference>
<dbReference type="KEGG" id="knv:Pan216_43570"/>
<dbReference type="EMBL" id="CP036279">
    <property type="protein sequence ID" value="QDU63477.1"/>
    <property type="molecule type" value="Genomic_DNA"/>
</dbReference>
<evidence type="ECO:0000313" key="2">
    <source>
        <dbReference type="Proteomes" id="UP000317093"/>
    </source>
</evidence>
<accession>A0A518B957</accession>
<sequence length="209" mass="23136">MKRVAVVCESATDEPILKRIIDGLIADDVEFKESPVRRRAGGVGSLLAQLEAIFLSVHFRSDCNGMAVICDADTSKVRWTDINQGVSDRLEQMRQIVASARKKLNPGRIGGELKVAFGIAIPCLEAWLLCGKDHGVSERAWIEAKRNNRSAPYPGQQLKQFVYGTDRPAGDVQRDRGVEEATRVASILDRLENDFPIGFGSLAKEIRSW</sequence>
<protein>
    <recommendedName>
        <fullName evidence="3">DUF4276 family protein</fullName>
    </recommendedName>
</protein>
<reference evidence="1 2" key="1">
    <citation type="submission" date="2019-02" db="EMBL/GenBank/DDBJ databases">
        <title>Deep-cultivation of Planctomycetes and their phenomic and genomic characterization uncovers novel biology.</title>
        <authorList>
            <person name="Wiegand S."/>
            <person name="Jogler M."/>
            <person name="Boedeker C."/>
            <person name="Pinto D."/>
            <person name="Vollmers J."/>
            <person name="Rivas-Marin E."/>
            <person name="Kohn T."/>
            <person name="Peeters S.H."/>
            <person name="Heuer A."/>
            <person name="Rast P."/>
            <person name="Oberbeckmann S."/>
            <person name="Bunk B."/>
            <person name="Jeske O."/>
            <person name="Meyerdierks A."/>
            <person name="Storesund J.E."/>
            <person name="Kallscheuer N."/>
            <person name="Luecker S."/>
            <person name="Lage O.M."/>
            <person name="Pohl T."/>
            <person name="Merkel B.J."/>
            <person name="Hornburger P."/>
            <person name="Mueller R.-W."/>
            <person name="Bruemmer F."/>
            <person name="Labrenz M."/>
            <person name="Spormann A.M."/>
            <person name="Op den Camp H."/>
            <person name="Overmann J."/>
            <person name="Amann R."/>
            <person name="Jetten M.S.M."/>
            <person name="Mascher T."/>
            <person name="Medema M.H."/>
            <person name="Devos D.P."/>
            <person name="Kaster A.-K."/>
            <person name="Ovreas L."/>
            <person name="Rohde M."/>
            <person name="Galperin M.Y."/>
            <person name="Jogler C."/>
        </authorList>
    </citation>
    <scope>NUCLEOTIDE SEQUENCE [LARGE SCALE GENOMIC DNA]</scope>
    <source>
        <strain evidence="1 2">Pan216</strain>
    </source>
</reference>
<proteinExistence type="predicted"/>
<name>A0A518B957_9BACT</name>